<accession>A0A6C0L311</accession>
<evidence type="ECO:0000313" key="1">
    <source>
        <dbReference type="EMBL" id="QHU22868.1"/>
    </source>
</evidence>
<proteinExistence type="predicted"/>
<dbReference type="AlphaFoldDB" id="A0A6C0L311"/>
<dbReference type="EMBL" id="MN741019">
    <property type="protein sequence ID" value="QHU22868.1"/>
    <property type="molecule type" value="Genomic_DNA"/>
</dbReference>
<protein>
    <submittedName>
        <fullName evidence="1">Uncharacterized protein</fullName>
    </submittedName>
</protein>
<organism evidence="1">
    <name type="scientific">viral metagenome</name>
    <dbReference type="NCBI Taxonomy" id="1070528"/>
    <lineage>
        <taxon>unclassified sequences</taxon>
        <taxon>metagenomes</taxon>
        <taxon>organismal metagenomes</taxon>
    </lineage>
</organism>
<reference evidence="1" key="1">
    <citation type="journal article" date="2020" name="Nature">
        <title>Giant virus diversity and host interactions through global metagenomics.</title>
        <authorList>
            <person name="Schulz F."/>
            <person name="Roux S."/>
            <person name="Paez-Espino D."/>
            <person name="Jungbluth S."/>
            <person name="Walsh D.A."/>
            <person name="Denef V.J."/>
            <person name="McMahon K.D."/>
            <person name="Konstantinidis K.T."/>
            <person name="Eloe-Fadrosh E.A."/>
            <person name="Kyrpides N.C."/>
            <person name="Woyke T."/>
        </authorList>
    </citation>
    <scope>NUCLEOTIDE SEQUENCE</scope>
    <source>
        <strain evidence="1">GVMAG-S-ERX555907-63</strain>
    </source>
</reference>
<name>A0A6C0L311_9ZZZZ</name>
<sequence>MKILKRIKSAPELFRNKEFQDSIKTIKKSVSHQILTEFTQLSVEDAKHTNKIINHLGNNINEIAQSGIDVKEDSEHNSKISFTTLIYSIFIRLLVGSSVHYLHHKLEIFFKNSQIHEQFHIH</sequence>